<proteinExistence type="predicted"/>
<gene>
    <name evidence="2" type="ORF">SAMN05421819_0056</name>
</gene>
<reference evidence="2 3" key="1">
    <citation type="submission" date="2016-10" db="EMBL/GenBank/DDBJ databases">
        <authorList>
            <person name="de Groot N.N."/>
        </authorList>
    </citation>
    <scope>NUCLEOTIDE SEQUENCE [LARGE SCALE GENOMIC DNA]</scope>
    <source>
        <strain evidence="2 3">DSM 22489</strain>
    </source>
</reference>
<feature type="binding site" evidence="1">
    <location>
        <position position="182"/>
    </location>
    <ligand>
        <name>Zn(2+)</name>
        <dbReference type="ChEBI" id="CHEBI:29105"/>
    </ligand>
</feature>
<evidence type="ECO:0000256" key="1">
    <source>
        <dbReference type="PIRSR" id="PIRSR605019-1"/>
    </source>
</evidence>
<feature type="binding site" evidence="1">
    <location>
        <position position="178"/>
    </location>
    <ligand>
        <name>Zn(2+)</name>
        <dbReference type="ChEBI" id="CHEBI:29105"/>
    </ligand>
</feature>
<evidence type="ECO:0000313" key="2">
    <source>
        <dbReference type="EMBL" id="SEF44939.1"/>
    </source>
</evidence>
<protein>
    <submittedName>
        <fullName evidence="2">DNA-3-methyladenine glycosylase I</fullName>
    </submittedName>
</protein>
<organism evidence="2 3">
    <name type="scientific">Bryocella elongata</name>
    <dbReference type="NCBI Taxonomy" id="863522"/>
    <lineage>
        <taxon>Bacteria</taxon>
        <taxon>Pseudomonadati</taxon>
        <taxon>Acidobacteriota</taxon>
        <taxon>Terriglobia</taxon>
        <taxon>Terriglobales</taxon>
        <taxon>Acidobacteriaceae</taxon>
        <taxon>Bryocella</taxon>
    </lineage>
</organism>
<dbReference type="InterPro" id="IPR052891">
    <property type="entry name" value="DNA-3mA_glycosylase"/>
</dbReference>
<dbReference type="SUPFAM" id="SSF48150">
    <property type="entry name" value="DNA-glycosylase"/>
    <property type="match status" value="1"/>
</dbReference>
<dbReference type="Pfam" id="PF03352">
    <property type="entry name" value="Adenine_glyco"/>
    <property type="match status" value="1"/>
</dbReference>
<dbReference type="InterPro" id="IPR011257">
    <property type="entry name" value="DNA_glycosylase"/>
</dbReference>
<dbReference type="AlphaFoldDB" id="A0A1H5S2X1"/>
<dbReference type="Gene3D" id="1.10.340.30">
    <property type="entry name" value="Hypothetical protein, domain 2"/>
    <property type="match status" value="1"/>
</dbReference>
<keyword evidence="1" id="KW-0479">Metal-binding</keyword>
<dbReference type="Proteomes" id="UP000236728">
    <property type="component" value="Unassembled WGS sequence"/>
</dbReference>
<feature type="binding site" evidence="1">
    <location>
        <position position="11"/>
    </location>
    <ligand>
        <name>Zn(2+)</name>
        <dbReference type="ChEBI" id="CHEBI:29105"/>
    </ligand>
</feature>
<keyword evidence="3" id="KW-1185">Reference proteome</keyword>
<dbReference type="PANTHER" id="PTHR30037">
    <property type="entry name" value="DNA-3-METHYLADENINE GLYCOSYLASE 1"/>
    <property type="match status" value="1"/>
</dbReference>
<dbReference type="PANTHER" id="PTHR30037:SF4">
    <property type="entry name" value="DNA-3-METHYLADENINE GLYCOSYLASE I"/>
    <property type="match status" value="1"/>
</dbReference>
<accession>A0A1H5S2X1</accession>
<feature type="binding site" evidence="1">
    <location>
        <position position="24"/>
    </location>
    <ligand>
        <name>Zn(2+)</name>
        <dbReference type="ChEBI" id="CHEBI:29105"/>
    </ligand>
</feature>
<dbReference type="RefSeq" id="WP_103931051.1">
    <property type="nucleotide sequence ID" value="NZ_FNVA01000001.1"/>
</dbReference>
<keyword evidence="1" id="KW-0862">Zinc</keyword>
<dbReference type="OrthoDB" id="9807664at2"/>
<dbReference type="InterPro" id="IPR005019">
    <property type="entry name" value="Adenine_glyco"/>
</dbReference>
<dbReference type="GO" id="GO:0006284">
    <property type="term" value="P:base-excision repair"/>
    <property type="evidence" value="ECO:0007669"/>
    <property type="project" value="InterPro"/>
</dbReference>
<dbReference type="GO" id="GO:0046872">
    <property type="term" value="F:metal ion binding"/>
    <property type="evidence" value="ECO:0007669"/>
    <property type="project" value="UniProtKB-KW"/>
</dbReference>
<dbReference type="GO" id="GO:0008725">
    <property type="term" value="F:DNA-3-methyladenine glycosylase activity"/>
    <property type="evidence" value="ECO:0007669"/>
    <property type="project" value="InterPro"/>
</dbReference>
<sequence length="196" mass="21658">MAVGADKKVRCAWAGSDPLLMADHDENWGVPEYDGRALWEMLALEGFQAGLSWLIILRKREALRKAFHGFDPARVARMTEAEVVKLLADPGIIRSRAKIQATIDGAKVYQQMKKDGEDFSAWLWELAGGTPRLGHGPVPASTPVSEAMAKALKKRGFKFCGPVIAYAFMQACGMVNDHAPTCFRRAETERLAKARK</sequence>
<dbReference type="EMBL" id="FNVA01000001">
    <property type="protein sequence ID" value="SEF44939.1"/>
    <property type="molecule type" value="Genomic_DNA"/>
</dbReference>
<evidence type="ECO:0000313" key="3">
    <source>
        <dbReference type="Proteomes" id="UP000236728"/>
    </source>
</evidence>
<name>A0A1H5S2X1_9BACT</name>